<proteinExistence type="predicted"/>
<dbReference type="PANTHER" id="PTHR38602:SF1">
    <property type="entry name" value="INNER MEMBRANE PROTEIN"/>
    <property type="match status" value="1"/>
</dbReference>
<dbReference type="Proteomes" id="UP000586093">
    <property type="component" value="Unassembled WGS sequence"/>
</dbReference>
<accession>A0A839HT83</accession>
<sequence>MHELLQALGLVLILEGLLPLLAPARWRETFQQLLQLRDGQLRFIGALSLVAGGLVLLLSTP</sequence>
<organism evidence="2 3">
    <name type="scientific">Aquariibacter albus</name>
    <dbReference type="NCBI Taxonomy" id="2759899"/>
    <lineage>
        <taxon>Bacteria</taxon>
        <taxon>Pseudomonadati</taxon>
        <taxon>Pseudomonadota</taxon>
        <taxon>Betaproteobacteria</taxon>
        <taxon>Burkholderiales</taxon>
        <taxon>Sphaerotilaceae</taxon>
        <taxon>Aquariibacter</taxon>
    </lineage>
</organism>
<name>A0A839HT83_9BURK</name>
<keyword evidence="1" id="KW-0472">Membrane</keyword>
<dbReference type="Pfam" id="PF09838">
    <property type="entry name" value="DUF2065"/>
    <property type="match status" value="1"/>
</dbReference>
<keyword evidence="1" id="KW-1133">Transmembrane helix</keyword>
<evidence type="ECO:0000313" key="2">
    <source>
        <dbReference type="EMBL" id="MBB1161104.1"/>
    </source>
</evidence>
<feature type="transmembrane region" description="Helical" evidence="1">
    <location>
        <begin position="40"/>
        <end position="58"/>
    </location>
</feature>
<dbReference type="RefSeq" id="WP_182661616.1">
    <property type="nucleotide sequence ID" value="NZ_JACIVI010000001.1"/>
</dbReference>
<evidence type="ECO:0000256" key="1">
    <source>
        <dbReference type="SAM" id="Phobius"/>
    </source>
</evidence>
<dbReference type="InterPro" id="IPR019201">
    <property type="entry name" value="DUF2065"/>
</dbReference>
<evidence type="ECO:0000313" key="3">
    <source>
        <dbReference type="Proteomes" id="UP000586093"/>
    </source>
</evidence>
<gene>
    <name evidence="2" type="ORF">H4F90_03795</name>
</gene>
<comment type="caution">
    <text evidence="2">The sequence shown here is derived from an EMBL/GenBank/DDBJ whole genome shotgun (WGS) entry which is preliminary data.</text>
</comment>
<dbReference type="PANTHER" id="PTHR38602">
    <property type="entry name" value="INNER MEMBRANE PROTEIN-RELATED"/>
    <property type="match status" value="1"/>
</dbReference>
<dbReference type="EMBL" id="JACIVI010000001">
    <property type="protein sequence ID" value="MBB1161104.1"/>
    <property type="molecule type" value="Genomic_DNA"/>
</dbReference>
<keyword evidence="3" id="KW-1185">Reference proteome</keyword>
<keyword evidence="1" id="KW-0812">Transmembrane</keyword>
<reference evidence="2 3" key="1">
    <citation type="submission" date="2020-08" db="EMBL/GenBank/DDBJ databases">
        <title>Aquariorum lacteus gen. nov., sp. nov., a new member of the family Comamonadaceae, isolated from freshwater aquarium.</title>
        <authorList>
            <person name="Chun S.-J."/>
        </authorList>
    </citation>
    <scope>NUCLEOTIDE SEQUENCE [LARGE SCALE GENOMIC DNA]</scope>
    <source>
        <strain evidence="2 3">SJAQ100</strain>
    </source>
</reference>
<protein>
    <submittedName>
        <fullName evidence="2">DUF2065 domain-containing protein</fullName>
    </submittedName>
</protein>
<dbReference type="AlphaFoldDB" id="A0A839HT83"/>